<evidence type="ECO:0000313" key="2">
    <source>
        <dbReference type="Proteomes" id="UP000660611"/>
    </source>
</evidence>
<accession>A0A919PUX9</accession>
<dbReference type="Proteomes" id="UP000660611">
    <property type="component" value="Unassembled WGS sequence"/>
</dbReference>
<name>A0A919PUX9_9ACTN</name>
<dbReference type="AlphaFoldDB" id="A0A919PUX9"/>
<proteinExistence type="predicted"/>
<organism evidence="1 2">
    <name type="scientific">Dactylosporangium siamense</name>
    <dbReference type="NCBI Taxonomy" id="685454"/>
    <lineage>
        <taxon>Bacteria</taxon>
        <taxon>Bacillati</taxon>
        <taxon>Actinomycetota</taxon>
        <taxon>Actinomycetes</taxon>
        <taxon>Micromonosporales</taxon>
        <taxon>Micromonosporaceae</taxon>
        <taxon>Dactylosporangium</taxon>
    </lineage>
</organism>
<gene>
    <name evidence="1" type="ORF">Dsi01nite_082180</name>
</gene>
<evidence type="ECO:0000313" key="1">
    <source>
        <dbReference type="EMBL" id="GIG50177.1"/>
    </source>
</evidence>
<reference evidence="1" key="1">
    <citation type="submission" date="2021-01" db="EMBL/GenBank/DDBJ databases">
        <title>Whole genome shotgun sequence of Dactylosporangium siamense NBRC 106093.</title>
        <authorList>
            <person name="Komaki H."/>
            <person name="Tamura T."/>
        </authorList>
    </citation>
    <scope>NUCLEOTIDE SEQUENCE</scope>
    <source>
        <strain evidence="1">NBRC 106093</strain>
    </source>
</reference>
<protein>
    <submittedName>
        <fullName evidence="1">Uncharacterized protein</fullName>
    </submittedName>
</protein>
<comment type="caution">
    <text evidence="1">The sequence shown here is derived from an EMBL/GenBank/DDBJ whole genome shotgun (WGS) entry which is preliminary data.</text>
</comment>
<dbReference type="RefSeq" id="WP_203851822.1">
    <property type="nucleotide sequence ID" value="NZ_BAAAVW010000014.1"/>
</dbReference>
<keyword evidence="2" id="KW-1185">Reference proteome</keyword>
<sequence length="354" mass="37476">MRRARPLIALAAALVVGGWLLFSPTSRDVPPTVAPSGAGTVTATLTPGVVPARLADGAIYTPLLYLDTGTSVGTAPSADGTAERLLLRGAGAPRELRSVPKDRFPQWLGLTAADGVLYWAESSATAAGPYETRLWRAPVAPAAGPPVALTADTGGIVFFESQYDLVVAEDRLHWVAATPDDAPKTEVRSIALTGGAVAKDVIDGRYRWSAWPWLLSVDPGAATLLNRADGQRRPVPATAAETLLCTPEWCRAIAETGSGRNLVDVMHADGSDRRRLPGDVNTIGVDVGLLDRFELLTSVEGESLRLLAYDLPTGRTIVLAGDVSVVTTRGGLVWWSTGNPEPTDWHVLDLHQLA</sequence>
<dbReference type="EMBL" id="BONQ01000128">
    <property type="protein sequence ID" value="GIG50177.1"/>
    <property type="molecule type" value="Genomic_DNA"/>
</dbReference>